<dbReference type="SUPFAM" id="SSF55261">
    <property type="entry name" value="GAD domain-like"/>
    <property type="match status" value="1"/>
</dbReference>
<dbReference type="HAMAP" id="MF_00044">
    <property type="entry name" value="Asp_tRNA_synth_type1"/>
    <property type="match status" value="1"/>
</dbReference>
<dbReference type="Pfam" id="PF02938">
    <property type="entry name" value="GAD"/>
    <property type="match status" value="1"/>
</dbReference>
<evidence type="ECO:0000259" key="8">
    <source>
        <dbReference type="PROSITE" id="PS50862"/>
    </source>
</evidence>
<proteinExistence type="inferred from homology"/>
<evidence type="ECO:0000256" key="3">
    <source>
        <dbReference type="ARBA" id="ARBA00022741"/>
    </source>
</evidence>
<dbReference type="InterPro" id="IPR045864">
    <property type="entry name" value="aa-tRNA-synth_II/BPL/LPL"/>
</dbReference>
<dbReference type="InterPro" id="IPR002312">
    <property type="entry name" value="Asp/Asn-tRNA-synth_IIb"/>
</dbReference>
<evidence type="ECO:0000256" key="5">
    <source>
        <dbReference type="ARBA" id="ARBA00022917"/>
    </source>
</evidence>
<organism evidence="9 10">
    <name type="scientific">Gemmatimonas phototrophica</name>
    <dbReference type="NCBI Taxonomy" id="1379270"/>
    <lineage>
        <taxon>Bacteria</taxon>
        <taxon>Pseudomonadati</taxon>
        <taxon>Gemmatimonadota</taxon>
        <taxon>Gemmatimonadia</taxon>
        <taxon>Gemmatimonadales</taxon>
        <taxon>Gemmatimonadaceae</taxon>
        <taxon>Gemmatimonas</taxon>
    </lineage>
</organism>
<feature type="binding site" evidence="7">
    <location>
        <position position="191"/>
    </location>
    <ligand>
        <name>L-aspartate</name>
        <dbReference type="ChEBI" id="CHEBI:29991"/>
    </ligand>
</feature>
<dbReference type="NCBIfam" id="NF001750">
    <property type="entry name" value="PRK00476.1"/>
    <property type="match status" value="1"/>
</dbReference>
<dbReference type="STRING" id="1379270.GEMMAAP_09285"/>
<dbReference type="PROSITE" id="PS50862">
    <property type="entry name" value="AA_TRNA_LIGASE_II"/>
    <property type="match status" value="1"/>
</dbReference>
<dbReference type="EMBL" id="CP011454">
    <property type="protein sequence ID" value="AMW04968.1"/>
    <property type="molecule type" value="Genomic_DNA"/>
</dbReference>
<dbReference type="RefSeq" id="WP_053334515.1">
    <property type="nucleotide sequence ID" value="NZ_CP011454.1"/>
</dbReference>
<comment type="subcellular location">
    <subcellularLocation>
        <location evidence="7">Cytoplasm</location>
    </subcellularLocation>
</comment>
<dbReference type="Gene3D" id="2.40.50.140">
    <property type="entry name" value="Nucleic acid-binding proteins"/>
    <property type="match status" value="1"/>
</dbReference>
<dbReference type="InterPro" id="IPR012340">
    <property type="entry name" value="NA-bd_OB-fold"/>
</dbReference>
<evidence type="ECO:0000256" key="4">
    <source>
        <dbReference type="ARBA" id="ARBA00022840"/>
    </source>
</evidence>
<evidence type="ECO:0000256" key="6">
    <source>
        <dbReference type="ARBA" id="ARBA00023146"/>
    </source>
</evidence>
<dbReference type="PRINTS" id="PR01042">
    <property type="entry name" value="TRNASYNTHASP"/>
</dbReference>
<dbReference type="EC" id="6.1.1.12" evidence="7"/>
<dbReference type="GO" id="GO:0003676">
    <property type="term" value="F:nucleic acid binding"/>
    <property type="evidence" value="ECO:0007669"/>
    <property type="project" value="InterPro"/>
</dbReference>
<feature type="binding site" evidence="7">
    <location>
        <position position="237"/>
    </location>
    <ligand>
        <name>L-aspartate</name>
        <dbReference type="ChEBI" id="CHEBI:29991"/>
    </ligand>
</feature>
<dbReference type="eggNOG" id="COG0173">
    <property type="taxonomic scope" value="Bacteria"/>
</dbReference>
<comment type="catalytic activity">
    <reaction evidence="7">
        <text>tRNA(Asp) + L-aspartate + ATP = L-aspartyl-tRNA(Asp) + AMP + diphosphate</text>
        <dbReference type="Rhea" id="RHEA:19649"/>
        <dbReference type="Rhea" id="RHEA-COMP:9660"/>
        <dbReference type="Rhea" id="RHEA-COMP:9678"/>
        <dbReference type="ChEBI" id="CHEBI:29991"/>
        <dbReference type="ChEBI" id="CHEBI:30616"/>
        <dbReference type="ChEBI" id="CHEBI:33019"/>
        <dbReference type="ChEBI" id="CHEBI:78442"/>
        <dbReference type="ChEBI" id="CHEBI:78516"/>
        <dbReference type="ChEBI" id="CHEBI:456215"/>
        <dbReference type="EC" id="6.1.1.12"/>
    </reaction>
</comment>
<dbReference type="CDD" id="cd00777">
    <property type="entry name" value="AspRS_core"/>
    <property type="match status" value="1"/>
</dbReference>
<dbReference type="Proteomes" id="UP000076404">
    <property type="component" value="Chromosome"/>
</dbReference>
<dbReference type="Gene3D" id="3.30.1360.30">
    <property type="entry name" value="GAD-like domain"/>
    <property type="match status" value="1"/>
</dbReference>
<comment type="similarity">
    <text evidence="1 7">Belongs to the class-II aminoacyl-tRNA synthetase family. Type 1 subfamily.</text>
</comment>
<keyword evidence="4 7" id="KW-0067">ATP-binding</keyword>
<evidence type="ECO:0000313" key="10">
    <source>
        <dbReference type="Proteomes" id="UP000076404"/>
    </source>
</evidence>
<feature type="region of interest" description="Aspartate" evidence="7">
    <location>
        <begin position="215"/>
        <end position="218"/>
    </location>
</feature>
<reference evidence="9 10" key="2">
    <citation type="journal article" date="2016" name="Environ. Microbiol. Rep.">
        <title>Metagenomic evidence for the presence of phototrophic Gemmatimonadetes bacteria in diverse environments.</title>
        <authorList>
            <person name="Zeng Y."/>
            <person name="Baumbach J."/>
            <person name="Barbosa E.G."/>
            <person name="Azevedo V."/>
            <person name="Zhang C."/>
            <person name="Koblizek M."/>
        </authorList>
    </citation>
    <scope>NUCLEOTIDE SEQUENCE [LARGE SCALE GENOMIC DNA]</scope>
    <source>
        <strain evidence="9 10">AP64</strain>
    </source>
</reference>
<feature type="binding site" evidence="7">
    <location>
        <begin position="237"/>
        <end position="239"/>
    </location>
    <ligand>
        <name>ATP</name>
        <dbReference type="ChEBI" id="CHEBI:30616"/>
    </ligand>
</feature>
<dbReference type="Pfam" id="PF01336">
    <property type="entry name" value="tRNA_anti-codon"/>
    <property type="match status" value="1"/>
</dbReference>
<dbReference type="GO" id="GO:0005524">
    <property type="term" value="F:ATP binding"/>
    <property type="evidence" value="ECO:0007669"/>
    <property type="project" value="UniProtKB-UniRule"/>
</dbReference>
<comment type="subunit">
    <text evidence="7">Homodimer.</text>
</comment>
<dbReference type="InterPro" id="IPR047089">
    <property type="entry name" value="Asp-tRNA-ligase_1_N"/>
</dbReference>
<keyword evidence="10" id="KW-1185">Reference proteome</keyword>
<keyword evidence="7" id="KW-0963">Cytoplasm</keyword>
<comment type="function">
    <text evidence="7">Catalyzes the attachment of L-aspartate to tRNA(Asp) in a two-step reaction: L-aspartate is first activated by ATP to form Asp-AMP and then transferred to the acceptor end of tRNA(Asp).</text>
</comment>
<dbReference type="InterPro" id="IPR004524">
    <property type="entry name" value="Asp-tRNA-ligase_1"/>
</dbReference>
<feature type="binding site" evidence="7">
    <location>
        <position position="246"/>
    </location>
    <ligand>
        <name>ATP</name>
        <dbReference type="ChEBI" id="CHEBI:30616"/>
    </ligand>
</feature>
<dbReference type="Pfam" id="PF00152">
    <property type="entry name" value="tRNA-synt_2"/>
    <property type="match status" value="1"/>
</dbReference>
<comment type="caution">
    <text evidence="7">Lacks conserved residue(s) required for the propagation of feature annotation.</text>
</comment>
<dbReference type="InterPro" id="IPR029351">
    <property type="entry name" value="GAD_dom"/>
</dbReference>
<dbReference type="KEGG" id="gph:GEMMAAP_09285"/>
<dbReference type="Gene3D" id="3.30.930.10">
    <property type="entry name" value="Bira Bifunctional Protein, Domain 2"/>
    <property type="match status" value="1"/>
</dbReference>
<accession>A0A143BIY6</accession>
<dbReference type="OrthoDB" id="9802326at2"/>
<gene>
    <name evidence="7" type="primary">aspS</name>
    <name evidence="9" type="ORF">GEMMAAP_09285</name>
</gene>
<dbReference type="InterPro" id="IPR004115">
    <property type="entry name" value="GAD-like_sf"/>
</dbReference>
<name>A0A143BIY6_9BACT</name>
<reference evidence="9 10" key="1">
    <citation type="journal article" date="2014" name="Proc. Natl. Acad. Sci. U.S.A.">
        <title>Functional type 2 photosynthetic reaction centers found in the rare bacterial phylum Gemmatimonadetes.</title>
        <authorList>
            <person name="Zeng Y."/>
            <person name="Feng F."/>
            <person name="Medova H."/>
            <person name="Dean J."/>
            <person name="Koblizek M."/>
        </authorList>
    </citation>
    <scope>NUCLEOTIDE SEQUENCE [LARGE SCALE GENOMIC DNA]</scope>
    <source>
        <strain evidence="9 10">AP64</strain>
    </source>
</reference>
<dbReference type="InterPro" id="IPR004364">
    <property type="entry name" value="Aa-tRNA-synt_II"/>
</dbReference>
<feature type="domain" description="Aminoacyl-transfer RNA synthetases class-II family profile" evidence="8">
    <location>
        <begin position="158"/>
        <end position="568"/>
    </location>
</feature>
<feature type="binding site" evidence="7">
    <location>
        <position position="501"/>
    </location>
    <ligand>
        <name>L-aspartate</name>
        <dbReference type="ChEBI" id="CHEBI:29991"/>
    </ligand>
</feature>
<sequence length="606" mass="66467">MSSSPQSSVLSTTLRSDPCGLLRRADVGRTVQLGGWVHRSRDLGGLVFIDLRDRTGLVQLAFGPAWCAADVQHLAAAVGVESVVLCEGEVVARETERVNPDMGTGEVEIRVTSLKIVGPAVTPALPVARGRGEKMPAEELRLRHRYLDLRRPELQENLVLRHRLLQVSRRYLTDHGYLELETPILTKPTPEGARDYLVPSRVHPGEFYALPQSPQIYKQLFMCCGFDRYFQIARCFRDEDLRADRQPEFTQIDIEASFIERPDIMTLAEGLLGVMWREAGHANVPAQFERMTYADAMENYGCDRPDLRYDLRLRDYSSVFAALDFAVTTNALASGARVRGVVIPGGAAWSRKQVDELEALAKGAGAGGLLRLRKADGAYDGPLAKFLTEDAKAALALNDGDLALFVAAADRVSSPALDRVRQECARRLELIDDSAERFLWVLDFPMFEQDPESGALAAVHHPFTAPNPEDMAAFPDEPARWRALAYDVVLNGTELGGGSIRTSDPATQSRMFGLLGIGDAEEQERRFGFLLEGLRAGAPPHGGIAFGFDRIAMLLSGAPSLRDVIAFPKTTAARSLFEGAPVSVPADDLAQLHIAVRDARPGSPRE</sequence>
<evidence type="ECO:0000313" key="9">
    <source>
        <dbReference type="EMBL" id="AMW04968.1"/>
    </source>
</evidence>
<dbReference type="CDD" id="cd04317">
    <property type="entry name" value="EcAspRS_like_N"/>
    <property type="match status" value="1"/>
</dbReference>
<evidence type="ECO:0000256" key="7">
    <source>
        <dbReference type="HAMAP-Rule" id="MF_00044"/>
    </source>
</evidence>
<feature type="binding site" evidence="7">
    <location>
        <position position="494"/>
    </location>
    <ligand>
        <name>ATP</name>
        <dbReference type="ChEBI" id="CHEBI:30616"/>
    </ligand>
</feature>
<dbReference type="PANTHER" id="PTHR22594:SF5">
    <property type="entry name" value="ASPARTATE--TRNA LIGASE, MITOCHONDRIAL"/>
    <property type="match status" value="1"/>
</dbReference>
<dbReference type="InterPro" id="IPR004365">
    <property type="entry name" value="NA-bd_OB_tRNA"/>
</dbReference>
<dbReference type="GO" id="GO:0004815">
    <property type="term" value="F:aspartate-tRNA ligase activity"/>
    <property type="evidence" value="ECO:0007669"/>
    <property type="project" value="UniProtKB-UniRule"/>
</dbReference>
<dbReference type="PANTHER" id="PTHR22594">
    <property type="entry name" value="ASPARTYL/LYSYL-TRNA SYNTHETASE"/>
    <property type="match status" value="1"/>
</dbReference>
<dbReference type="SUPFAM" id="SSF50249">
    <property type="entry name" value="Nucleic acid-binding proteins"/>
    <property type="match status" value="1"/>
</dbReference>
<protein>
    <recommendedName>
        <fullName evidence="7">Aspartate--tRNA ligase</fullName>
        <ecNumber evidence="7">6.1.1.12</ecNumber>
    </recommendedName>
    <alternativeName>
        <fullName evidence="7">Aspartyl-tRNA synthetase</fullName>
        <shortName evidence="7">AspRS</shortName>
    </alternativeName>
</protein>
<keyword evidence="3 7" id="KW-0547">Nucleotide-binding</keyword>
<keyword evidence="6 7" id="KW-0030">Aminoacyl-tRNA synthetase</keyword>
<feature type="binding site" evidence="7">
    <location>
        <position position="460"/>
    </location>
    <ligand>
        <name>L-aspartate</name>
        <dbReference type="ChEBI" id="CHEBI:29991"/>
    </ligand>
</feature>
<evidence type="ECO:0000256" key="2">
    <source>
        <dbReference type="ARBA" id="ARBA00022598"/>
    </source>
</evidence>
<dbReference type="InterPro" id="IPR006195">
    <property type="entry name" value="aa-tRNA-synth_II"/>
</dbReference>
<dbReference type="NCBIfam" id="TIGR00459">
    <property type="entry name" value="aspS_bact"/>
    <property type="match status" value="1"/>
</dbReference>
<keyword evidence="5 7" id="KW-0648">Protein biosynthesis</keyword>
<dbReference type="GO" id="GO:0005737">
    <property type="term" value="C:cytoplasm"/>
    <property type="evidence" value="ECO:0007669"/>
    <property type="project" value="UniProtKB-SubCell"/>
</dbReference>
<dbReference type="AlphaFoldDB" id="A0A143BIY6"/>
<evidence type="ECO:0000256" key="1">
    <source>
        <dbReference type="ARBA" id="ARBA00006303"/>
    </source>
</evidence>
<dbReference type="InterPro" id="IPR047090">
    <property type="entry name" value="AspRS_core"/>
</dbReference>
<keyword evidence="2 7" id="KW-0436">Ligase</keyword>
<dbReference type="SUPFAM" id="SSF55681">
    <property type="entry name" value="Class II aaRS and biotin synthetases"/>
    <property type="match status" value="1"/>
</dbReference>
<dbReference type="GO" id="GO:0006422">
    <property type="term" value="P:aspartyl-tRNA aminoacylation"/>
    <property type="evidence" value="ECO:0007669"/>
    <property type="project" value="UniProtKB-UniRule"/>
</dbReference>
<feature type="binding site" evidence="7">
    <location>
        <begin position="547"/>
        <end position="550"/>
    </location>
    <ligand>
        <name>ATP</name>
        <dbReference type="ChEBI" id="CHEBI:30616"/>
    </ligand>
</feature>